<sequence length="656" mass="71178">MVARHRNFNNMAYDDMQDDALSDGGEDYISPEHQALLNDGLDRVRELIGDYGQSGLSDAAIKDVLWDCEFDIDETVQWALEEQERMVQAQERKAPHPTMKDLPPLPPQERELGYGEYSPPFLGPRQPLIQEVVAEVNEVVQRMPLIKLAQPASLEPEFEADSPVKRNLSTITERTERTEVSPGWPPRQRYLSLEMPRPPSTITTSYGQAVESGAMDTTINSQDPDLIPVSPSESALHRLSFYEPAPSFPPTEVGPDDDYQDESYPKPSSEPVPPMDTIPDIPDLQSKSSHKVQQQTPTPPQPQSSTASQPAKKSKLAMLASTRASTSSMRSESSRSVASDATASVKTYPHLRPSSQSIKPPSSVASDALSSTSSHVRRAIETAMQMEVHDHTPATPPPQATPAQSRTPTTTPVKTRPSAPTPSKTAPMPSPSSAPQRPVSKLAQLAQANKVARTPTPEMLSGPPRLPPERTQYLTPIANGSTVTTAITTSYQSLYSLTNPDRTDNGRFVVVSLPEATTATSSNAPAEPKKSKLQMKIKKAQEKPAQQQPAPVEPSPPVVPPMFRATATRTRAEPSAFATVLLDDRSSLGVTSDGSGSVDGSRRRQRQATPTKIPELFAVSGSAFDGPSPDEVIMNARRGTSLAQRTNPTKSVSSRS</sequence>
<evidence type="ECO:0000256" key="5">
    <source>
        <dbReference type="SAM" id="MobiDB-lite"/>
    </source>
</evidence>
<protein>
    <submittedName>
        <fullName evidence="7">HBS1-N domain-containing protein</fullName>
    </submittedName>
</protein>
<evidence type="ECO:0000259" key="6">
    <source>
        <dbReference type="Pfam" id="PF08938"/>
    </source>
</evidence>
<feature type="compositionally biased region" description="Polar residues" evidence="5">
    <location>
        <begin position="641"/>
        <end position="656"/>
    </location>
</feature>
<feature type="region of interest" description="Disordered" evidence="5">
    <location>
        <begin position="173"/>
        <end position="205"/>
    </location>
</feature>
<evidence type="ECO:0000313" key="7">
    <source>
        <dbReference type="EMBL" id="KAF7313538.1"/>
    </source>
</evidence>
<evidence type="ECO:0000256" key="2">
    <source>
        <dbReference type="ARBA" id="ARBA00022490"/>
    </source>
</evidence>
<organism evidence="7 8">
    <name type="scientific">Mycena chlorophos</name>
    <name type="common">Agaric fungus</name>
    <name type="synonym">Agaricus chlorophos</name>
    <dbReference type="NCBI Taxonomy" id="658473"/>
    <lineage>
        <taxon>Eukaryota</taxon>
        <taxon>Fungi</taxon>
        <taxon>Dikarya</taxon>
        <taxon>Basidiomycota</taxon>
        <taxon>Agaricomycotina</taxon>
        <taxon>Agaricomycetes</taxon>
        <taxon>Agaricomycetidae</taxon>
        <taxon>Agaricales</taxon>
        <taxon>Marasmiineae</taxon>
        <taxon>Mycenaceae</taxon>
        <taxon>Mycena</taxon>
    </lineage>
</organism>
<feature type="compositionally biased region" description="Pro residues" evidence="5">
    <location>
        <begin position="551"/>
        <end position="560"/>
    </location>
</feature>
<dbReference type="GO" id="GO:0016787">
    <property type="term" value="F:hydrolase activity"/>
    <property type="evidence" value="ECO:0007669"/>
    <property type="project" value="UniProtKB-KW"/>
</dbReference>
<dbReference type="EMBL" id="JACAZE010000006">
    <property type="protein sequence ID" value="KAF7313538.1"/>
    <property type="molecule type" value="Genomic_DNA"/>
</dbReference>
<dbReference type="GO" id="GO:0006412">
    <property type="term" value="P:translation"/>
    <property type="evidence" value="ECO:0007669"/>
    <property type="project" value="UniProtKB-KW"/>
</dbReference>
<comment type="caution">
    <text evidence="7">The sequence shown here is derived from an EMBL/GenBank/DDBJ whole genome shotgun (WGS) entry which is preliminary data.</text>
</comment>
<feature type="compositionally biased region" description="Low complexity" evidence="5">
    <location>
        <begin position="362"/>
        <end position="374"/>
    </location>
</feature>
<dbReference type="Proteomes" id="UP000613580">
    <property type="component" value="Unassembled WGS sequence"/>
</dbReference>
<dbReference type="InterPro" id="IPR015033">
    <property type="entry name" value="HBS1-like_N"/>
</dbReference>
<proteinExistence type="predicted"/>
<keyword evidence="2" id="KW-0963">Cytoplasm</keyword>
<dbReference type="OrthoDB" id="342024at2759"/>
<evidence type="ECO:0000256" key="1">
    <source>
        <dbReference type="ARBA" id="ARBA00004496"/>
    </source>
</evidence>
<dbReference type="AlphaFoldDB" id="A0A8H6T9F5"/>
<keyword evidence="4" id="KW-0648">Protein biosynthesis</keyword>
<reference evidence="7" key="1">
    <citation type="submission" date="2020-05" db="EMBL/GenBank/DDBJ databases">
        <title>Mycena genomes resolve the evolution of fungal bioluminescence.</title>
        <authorList>
            <person name="Tsai I.J."/>
        </authorList>
    </citation>
    <scope>NUCLEOTIDE SEQUENCE</scope>
    <source>
        <strain evidence="7">110903Hualien_Pintung</strain>
    </source>
</reference>
<feature type="domain" description="HBS1-like protein N-terminal" evidence="6">
    <location>
        <begin position="15"/>
        <end position="83"/>
    </location>
</feature>
<dbReference type="GO" id="GO:0005737">
    <property type="term" value="C:cytoplasm"/>
    <property type="evidence" value="ECO:0007669"/>
    <property type="project" value="UniProtKB-SubCell"/>
</dbReference>
<accession>A0A8H6T9F5</accession>
<evidence type="ECO:0000256" key="3">
    <source>
        <dbReference type="ARBA" id="ARBA00022801"/>
    </source>
</evidence>
<feature type="compositionally biased region" description="Low complexity" evidence="5">
    <location>
        <begin position="320"/>
        <end position="342"/>
    </location>
</feature>
<evidence type="ECO:0000313" key="8">
    <source>
        <dbReference type="Proteomes" id="UP000613580"/>
    </source>
</evidence>
<feature type="region of interest" description="Disordered" evidence="5">
    <location>
        <begin position="242"/>
        <end position="472"/>
    </location>
</feature>
<keyword evidence="8" id="KW-1185">Reference proteome</keyword>
<name>A0A8H6T9F5_MYCCL</name>
<evidence type="ECO:0000256" key="4">
    <source>
        <dbReference type="ARBA" id="ARBA00022917"/>
    </source>
</evidence>
<dbReference type="Pfam" id="PF08938">
    <property type="entry name" value="HBS1_N"/>
    <property type="match status" value="1"/>
</dbReference>
<comment type="subcellular location">
    <subcellularLocation>
        <location evidence="1">Cytoplasm</location>
    </subcellularLocation>
</comment>
<feature type="region of interest" description="Disordered" evidence="5">
    <location>
        <begin position="518"/>
        <end position="572"/>
    </location>
</feature>
<feature type="compositionally biased region" description="Low complexity" evidence="5">
    <location>
        <begin position="401"/>
        <end position="417"/>
    </location>
</feature>
<feature type="compositionally biased region" description="Low complexity" evidence="5">
    <location>
        <begin position="587"/>
        <end position="599"/>
    </location>
</feature>
<feature type="region of interest" description="Disordered" evidence="5">
    <location>
        <begin position="586"/>
        <end position="656"/>
    </location>
</feature>
<keyword evidence="3" id="KW-0378">Hydrolase</keyword>
<gene>
    <name evidence="7" type="ORF">HMN09_00509800</name>
</gene>